<keyword evidence="3" id="KW-1185">Reference proteome</keyword>
<name>A0A7H1N5M6_9PROT</name>
<feature type="signal peptide" evidence="1">
    <location>
        <begin position="1"/>
        <end position="20"/>
    </location>
</feature>
<evidence type="ECO:0000313" key="3">
    <source>
        <dbReference type="Proteomes" id="UP000516369"/>
    </source>
</evidence>
<proteinExistence type="predicted"/>
<dbReference type="PROSITE" id="PS51257">
    <property type="entry name" value="PROKAR_LIPOPROTEIN"/>
    <property type="match status" value="1"/>
</dbReference>
<dbReference type="RefSeq" id="WP_190261473.1">
    <property type="nucleotide sequence ID" value="NZ_CP053923.1"/>
</dbReference>
<gene>
    <name evidence="2" type="ORF">HQ394_18985</name>
</gene>
<feature type="chain" id="PRO_5028989846" description="Lipoprotein" evidence="1">
    <location>
        <begin position="21"/>
        <end position="121"/>
    </location>
</feature>
<dbReference type="Proteomes" id="UP000516369">
    <property type="component" value="Chromosome"/>
</dbReference>
<dbReference type="EMBL" id="CP053923">
    <property type="protein sequence ID" value="QNT71012.1"/>
    <property type="molecule type" value="Genomic_DNA"/>
</dbReference>
<protein>
    <recommendedName>
        <fullName evidence="4">Lipoprotein</fullName>
    </recommendedName>
</protein>
<dbReference type="AlphaFoldDB" id="A0A7H1N5M6"/>
<sequence length="121" mass="12411">MKRLMVALCLLLLAGCRVFSDDDSLSSVSLTPDEKPTATISLQAATAAFIGSGQGGEGTLYFRGKSYPFYVGGLGIGGIGASTIEATGEVYRLKNIDAFPGAYSQVRYGAVAGTASTGRCG</sequence>
<organism evidence="2 3">
    <name type="scientific">Defluviicoccus vanus</name>
    <dbReference type="NCBI Taxonomy" id="111831"/>
    <lineage>
        <taxon>Bacteria</taxon>
        <taxon>Pseudomonadati</taxon>
        <taxon>Pseudomonadota</taxon>
        <taxon>Alphaproteobacteria</taxon>
        <taxon>Rhodospirillales</taxon>
        <taxon>Rhodospirillaceae</taxon>
        <taxon>Defluviicoccus</taxon>
    </lineage>
</organism>
<evidence type="ECO:0000313" key="2">
    <source>
        <dbReference type="EMBL" id="QNT71012.1"/>
    </source>
</evidence>
<evidence type="ECO:0008006" key="4">
    <source>
        <dbReference type="Google" id="ProtNLM"/>
    </source>
</evidence>
<reference evidence="2 3" key="1">
    <citation type="submission" date="2020-05" db="EMBL/GenBank/DDBJ databases">
        <title>Complete closed genome sequence of Defluviicoccus vanus.</title>
        <authorList>
            <person name="Bessarab I."/>
            <person name="Arumugam K."/>
            <person name="Maszenan A.M."/>
            <person name="Seviour R.J."/>
            <person name="Williams R.B."/>
        </authorList>
    </citation>
    <scope>NUCLEOTIDE SEQUENCE [LARGE SCALE GENOMIC DNA]</scope>
    <source>
        <strain evidence="2 3">Ben 114</strain>
    </source>
</reference>
<dbReference type="KEGG" id="dvn:HQ394_18985"/>
<accession>A0A7H1N5M6</accession>
<keyword evidence="1" id="KW-0732">Signal</keyword>
<evidence type="ECO:0000256" key="1">
    <source>
        <dbReference type="SAM" id="SignalP"/>
    </source>
</evidence>